<protein>
    <submittedName>
        <fullName evidence="2">Uncharacterized protein</fullName>
    </submittedName>
</protein>
<proteinExistence type="predicted"/>
<gene>
    <name evidence="1" type="ORF">DENIS_0901</name>
    <name evidence="2" type="ORF">DENIS_0917</name>
</gene>
<dbReference type="EMBL" id="BEXT01000001">
    <property type="protein sequence ID" value="GBC59959.1"/>
    <property type="molecule type" value="Genomic_DNA"/>
</dbReference>
<evidence type="ECO:0000313" key="3">
    <source>
        <dbReference type="Proteomes" id="UP000288096"/>
    </source>
</evidence>
<dbReference type="RefSeq" id="WP_124327427.1">
    <property type="nucleotide sequence ID" value="NZ_BEXT01000001.1"/>
</dbReference>
<name>A0A401FSP1_9BACT</name>
<reference evidence="2" key="2">
    <citation type="journal article" date="2019" name="Front. Microbiol.">
        <title>Genomic Characteristics of Desulfonema ishimotonii Tokyo 01T Implying Horizontal Gene Transfer Among Phylogenetically Dispersed Filamentous Gliding Bacteria.</title>
        <authorList>
            <person name="Watanabe M."/>
            <person name="Kojima H."/>
            <person name="Umezawa K."/>
            <person name="Fukui M."/>
        </authorList>
    </citation>
    <scope>NUCLEOTIDE SEQUENCE</scope>
    <source>
        <strain evidence="2">Tokyo 01</strain>
    </source>
</reference>
<dbReference type="EMBL" id="BEXT01000001">
    <property type="protein sequence ID" value="GBC59975.1"/>
    <property type="molecule type" value="Genomic_DNA"/>
</dbReference>
<reference evidence="3" key="3">
    <citation type="submission" date="2019-01" db="EMBL/GenBank/DDBJ databases">
        <title>Genome sequence of Desulfonema ishimotonii strain Tokyo 01.</title>
        <authorList>
            <person name="Fukui M."/>
        </authorList>
    </citation>
    <scope>NUCLEOTIDE SEQUENCE [LARGE SCALE GENOMIC DNA]</scope>
    <source>
        <strain evidence="3">Tokyo 01</strain>
    </source>
</reference>
<organism evidence="2 3">
    <name type="scientific">Desulfonema ishimotonii</name>
    <dbReference type="NCBI Taxonomy" id="45657"/>
    <lineage>
        <taxon>Bacteria</taxon>
        <taxon>Pseudomonadati</taxon>
        <taxon>Thermodesulfobacteriota</taxon>
        <taxon>Desulfobacteria</taxon>
        <taxon>Desulfobacterales</taxon>
        <taxon>Desulfococcaceae</taxon>
        <taxon>Desulfonema</taxon>
    </lineage>
</organism>
<keyword evidence="3" id="KW-1185">Reference proteome</keyword>
<dbReference type="AlphaFoldDB" id="A0A401FSP1"/>
<sequence>MINILKQIVNHTCQDFHLLEGGTLILYIGEVISSKPFRTAYRLWIDCSWRLQNYEKLLIGSLNDSELILDTIQIIVGKKIKKVDVNSFGDLSIEFEGPYHLKTFSYSTQDDIWELRRADGYRFGISSELKQYEKFEQPDELF</sequence>
<reference evidence="3" key="1">
    <citation type="submission" date="2017-11" db="EMBL/GenBank/DDBJ databases">
        <authorList>
            <person name="Watanabe M."/>
            <person name="Kojima H."/>
        </authorList>
    </citation>
    <scope>NUCLEOTIDE SEQUENCE [LARGE SCALE GENOMIC DNA]</scope>
    <source>
        <strain evidence="3">Tokyo 01</strain>
    </source>
</reference>
<comment type="caution">
    <text evidence="2">The sequence shown here is derived from an EMBL/GenBank/DDBJ whole genome shotgun (WGS) entry which is preliminary data.</text>
</comment>
<evidence type="ECO:0000313" key="1">
    <source>
        <dbReference type="EMBL" id="GBC59959.1"/>
    </source>
</evidence>
<accession>A0A401FSP1</accession>
<evidence type="ECO:0000313" key="2">
    <source>
        <dbReference type="EMBL" id="GBC59975.1"/>
    </source>
</evidence>
<dbReference type="Proteomes" id="UP000288096">
    <property type="component" value="Unassembled WGS sequence"/>
</dbReference>